<evidence type="ECO:0000256" key="1">
    <source>
        <dbReference type="SAM" id="Phobius"/>
    </source>
</evidence>
<dbReference type="InterPro" id="IPR000917">
    <property type="entry name" value="Sulfatase_N"/>
</dbReference>
<gene>
    <name evidence="3" type="ORF">PT974_11363</name>
</gene>
<sequence>MYPSLVSFAFAVFFISVTSTKILHLALNAPDIPTAVFLFCLPAFFVVDVFLIAGVWLLLRRKNVSWLSFLGFAAGFSICIITLGAASSQWGFFYQTGGEVRWGDAKAFANKENAKVLLSESRSALGSGSAIITVAWIAKTVIYKLVGAFVTAAEIQATKALKLVATRLGRKFPTKINTATKEESDNALLAVEEYGSVDSDTEDDDQWGDGGLSKTESTFRLNAFLWWLLITTGTLALFLVIVAFDPDRPYGEMLTTLPLPLLALFKSKPIECTWSKSAWPLPELIDRSKWEYPHGDFKGWAPGSDNDMVRKYRERIPEWLPIPAPSGFVRWDEQERLKVAGNETIEVSETSVPANETIKAEATGGANNDCPAVEEEPFYNPVSDPLRITNLDTDFLAPIQQALKDGSIKVKHVALIKLESTREELFPLQQGSDIYKFIMNSHEAADREKINELLSRMTPNAEKLTGKPGNFRSLNGTTYPPATEWNDPAQQGFGGINVVGALTPSSVSTKSLMTSHCGAWPLPIDMFEEADLQSYQPCLPQILNMFNQLNLNESTDDFRNHEWYPAFFASVVDDYDRQHKFEDKIGFKHYVNKKVIDEDALRDDDVEEINYFGYPETALVQHVKDYIGNITANNQRMFFSHFTSTTHHPWATPKWFKKVDYMGSANGASYSHAQFNDYLNTIHFVDTWLGKLMSIFEEAGIANETLIVFVGDHGQAFREDFKKTGTYENGHVSNYRVPLSFRHPHLPRMQYEANATSMSILPTILDLLINTDSLNKKDTIAASDLIQDYEGQSLIRPYKASHNGRRAWNYGLVNPGGRMLTITSADAPWRLVMPIGEKAEYVFTDLKNDPLELQRLSKWSIQSLVHAVHHDFGEEAAQWLEEAEALALWWSKSRKRLWRYKPK</sequence>
<dbReference type="InterPro" id="IPR017850">
    <property type="entry name" value="Alkaline_phosphatase_core_sf"/>
</dbReference>
<proteinExistence type="predicted"/>
<dbReference type="InterPro" id="IPR052701">
    <property type="entry name" value="GAG_Ulvan_Degrading_Sulfatases"/>
</dbReference>
<dbReference type="Pfam" id="PF00884">
    <property type="entry name" value="Sulfatase"/>
    <property type="match status" value="1"/>
</dbReference>
<feature type="transmembrane region" description="Helical" evidence="1">
    <location>
        <begin position="224"/>
        <end position="244"/>
    </location>
</feature>
<protein>
    <recommendedName>
        <fullName evidence="2">Sulfatase N-terminal domain-containing protein</fullName>
    </recommendedName>
</protein>
<keyword evidence="4" id="KW-1185">Reference proteome</keyword>
<dbReference type="Gene3D" id="3.40.720.10">
    <property type="entry name" value="Alkaline Phosphatase, subunit A"/>
    <property type="match status" value="1"/>
</dbReference>
<name>A0ABR0S510_9HYPO</name>
<dbReference type="EMBL" id="JAVFKD010000016">
    <property type="protein sequence ID" value="KAK5987239.1"/>
    <property type="molecule type" value="Genomic_DNA"/>
</dbReference>
<dbReference type="PANTHER" id="PTHR43751">
    <property type="entry name" value="SULFATASE"/>
    <property type="match status" value="1"/>
</dbReference>
<evidence type="ECO:0000313" key="3">
    <source>
        <dbReference type="EMBL" id="KAK5987239.1"/>
    </source>
</evidence>
<feature type="transmembrane region" description="Helical" evidence="1">
    <location>
        <begin position="36"/>
        <end position="59"/>
    </location>
</feature>
<dbReference type="SUPFAM" id="SSF53649">
    <property type="entry name" value="Alkaline phosphatase-like"/>
    <property type="match status" value="1"/>
</dbReference>
<organism evidence="3 4">
    <name type="scientific">Cladobotryum mycophilum</name>
    <dbReference type="NCBI Taxonomy" id="491253"/>
    <lineage>
        <taxon>Eukaryota</taxon>
        <taxon>Fungi</taxon>
        <taxon>Dikarya</taxon>
        <taxon>Ascomycota</taxon>
        <taxon>Pezizomycotina</taxon>
        <taxon>Sordariomycetes</taxon>
        <taxon>Hypocreomycetidae</taxon>
        <taxon>Hypocreales</taxon>
        <taxon>Hypocreaceae</taxon>
        <taxon>Cladobotryum</taxon>
    </lineage>
</organism>
<comment type="caution">
    <text evidence="3">The sequence shown here is derived from an EMBL/GenBank/DDBJ whole genome shotgun (WGS) entry which is preliminary data.</text>
</comment>
<keyword evidence="1" id="KW-0812">Transmembrane</keyword>
<accession>A0ABR0S510</accession>
<feature type="transmembrane region" description="Helical" evidence="1">
    <location>
        <begin position="66"/>
        <end position="86"/>
    </location>
</feature>
<reference evidence="3 4" key="1">
    <citation type="submission" date="2024-01" db="EMBL/GenBank/DDBJ databases">
        <title>Complete genome of Cladobotryum mycophilum ATHUM6906.</title>
        <authorList>
            <person name="Christinaki A.C."/>
            <person name="Myridakis A.I."/>
            <person name="Kouvelis V.N."/>
        </authorList>
    </citation>
    <scope>NUCLEOTIDE SEQUENCE [LARGE SCALE GENOMIC DNA]</scope>
    <source>
        <strain evidence="3 4">ATHUM6906</strain>
    </source>
</reference>
<feature type="domain" description="Sulfatase N-terminal" evidence="2">
    <location>
        <begin position="576"/>
        <end position="768"/>
    </location>
</feature>
<evidence type="ECO:0000313" key="4">
    <source>
        <dbReference type="Proteomes" id="UP001338125"/>
    </source>
</evidence>
<keyword evidence="1" id="KW-1133">Transmembrane helix</keyword>
<dbReference type="PANTHER" id="PTHR43751:SF3">
    <property type="entry name" value="SULFATASE N-TERMINAL DOMAIN-CONTAINING PROTEIN"/>
    <property type="match status" value="1"/>
</dbReference>
<evidence type="ECO:0000259" key="2">
    <source>
        <dbReference type="Pfam" id="PF00884"/>
    </source>
</evidence>
<keyword evidence="1" id="KW-0472">Membrane</keyword>
<dbReference type="Proteomes" id="UP001338125">
    <property type="component" value="Unassembled WGS sequence"/>
</dbReference>